<dbReference type="GO" id="GO:0072544">
    <property type="term" value="F:L-DOPA binding"/>
    <property type="evidence" value="ECO:0007669"/>
    <property type="project" value="InterPro"/>
</dbReference>
<dbReference type="GO" id="GO:0035240">
    <property type="term" value="F:dopamine binding"/>
    <property type="evidence" value="ECO:0007669"/>
    <property type="project" value="InterPro"/>
</dbReference>
<feature type="transmembrane region" description="Helical" evidence="1">
    <location>
        <begin position="303"/>
        <end position="323"/>
    </location>
</feature>
<dbReference type="PANTHER" id="PTHR15177">
    <property type="entry name" value="G-PROTEIN COUPLED RECEPTOR 143"/>
    <property type="match status" value="1"/>
</dbReference>
<evidence type="ECO:0000256" key="1">
    <source>
        <dbReference type="SAM" id="Phobius"/>
    </source>
</evidence>
<feature type="transmembrane region" description="Helical" evidence="1">
    <location>
        <begin position="143"/>
        <end position="160"/>
    </location>
</feature>
<dbReference type="OrthoDB" id="10070607at2759"/>
<name>A0A210R5L8_MIZYE</name>
<keyword evidence="1" id="KW-0812">Transmembrane</keyword>
<protein>
    <recommendedName>
        <fullName evidence="4">G-protein coupled receptors family 1 profile domain-containing protein</fullName>
    </recommendedName>
</protein>
<proteinExistence type="predicted"/>
<dbReference type="GO" id="GO:0016020">
    <property type="term" value="C:membrane"/>
    <property type="evidence" value="ECO:0007669"/>
    <property type="project" value="InterPro"/>
</dbReference>
<feature type="transmembrane region" description="Helical" evidence="1">
    <location>
        <begin position="263"/>
        <end position="283"/>
    </location>
</feature>
<keyword evidence="3" id="KW-1185">Reference proteome</keyword>
<dbReference type="Proteomes" id="UP000242188">
    <property type="component" value="Unassembled WGS sequence"/>
</dbReference>
<dbReference type="AlphaFoldDB" id="A0A210R5L8"/>
<dbReference type="STRING" id="6573.A0A210R5L8"/>
<accession>A0A210R5L8</accession>
<evidence type="ECO:0000313" key="3">
    <source>
        <dbReference type="Proteomes" id="UP000242188"/>
    </source>
</evidence>
<dbReference type="GO" id="GO:0072545">
    <property type="term" value="F:L-tyrosine binding"/>
    <property type="evidence" value="ECO:0007669"/>
    <property type="project" value="InterPro"/>
</dbReference>
<gene>
    <name evidence="2" type="ORF">KP79_PYT08295</name>
</gene>
<evidence type="ECO:0008006" key="4">
    <source>
        <dbReference type="Google" id="ProtNLM"/>
    </source>
</evidence>
<feature type="transmembrane region" description="Helical" evidence="1">
    <location>
        <begin position="213"/>
        <end position="231"/>
    </location>
</feature>
<keyword evidence="1" id="KW-1133">Transmembrane helix</keyword>
<dbReference type="Gene3D" id="1.20.1070.10">
    <property type="entry name" value="Rhodopsin 7-helix transmembrane proteins"/>
    <property type="match status" value="1"/>
</dbReference>
<keyword evidence="1" id="KW-0472">Membrane</keyword>
<organism evidence="2 3">
    <name type="scientific">Mizuhopecten yessoensis</name>
    <name type="common">Japanese scallop</name>
    <name type="synonym">Patinopecten yessoensis</name>
    <dbReference type="NCBI Taxonomy" id="6573"/>
    <lineage>
        <taxon>Eukaryota</taxon>
        <taxon>Metazoa</taxon>
        <taxon>Spiralia</taxon>
        <taxon>Lophotrochozoa</taxon>
        <taxon>Mollusca</taxon>
        <taxon>Bivalvia</taxon>
        <taxon>Autobranchia</taxon>
        <taxon>Pteriomorphia</taxon>
        <taxon>Pectinida</taxon>
        <taxon>Pectinoidea</taxon>
        <taxon>Pectinidae</taxon>
        <taxon>Mizuhopecten</taxon>
    </lineage>
</organism>
<feature type="transmembrane region" description="Helical" evidence="1">
    <location>
        <begin position="23"/>
        <end position="48"/>
    </location>
</feature>
<feature type="transmembrane region" description="Helical" evidence="1">
    <location>
        <begin position="74"/>
        <end position="96"/>
    </location>
</feature>
<comment type="caution">
    <text evidence="2">The sequence shown here is derived from an EMBL/GenBank/DDBJ whole genome shotgun (WGS) entry which is preliminary data.</text>
</comment>
<dbReference type="GO" id="GO:0004930">
    <property type="term" value="F:G protein-coupled receptor activity"/>
    <property type="evidence" value="ECO:0007669"/>
    <property type="project" value="InterPro"/>
</dbReference>
<dbReference type="InterPro" id="IPR001414">
    <property type="entry name" value="GPR143"/>
</dbReference>
<reference evidence="2 3" key="1">
    <citation type="journal article" date="2017" name="Nat. Ecol. Evol.">
        <title>Scallop genome provides insights into evolution of bilaterian karyotype and development.</title>
        <authorList>
            <person name="Wang S."/>
            <person name="Zhang J."/>
            <person name="Jiao W."/>
            <person name="Li J."/>
            <person name="Xun X."/>
            <person name="Sun Y."/>
            <person name="Guo X."/>
            <person name="Huan P."/>
            <person name="Dong B."/>
            <person name="Zhang L."/>
            <person name="Hu X."/>
            <person name="Sun X."/>
            <person name="Wang J."/>
            <person name="Zhao C."/>
            <person name="Wang Y."/>
            <person name="Wang D."/>
            <person name="Huang X."/>
            <person name="Wang R."/>
            <person name="Lv J."/>
            <person name="Li Y."/>
            <person name="Zhang Z."/>
            <person name="Liu B."/>
            <person name="Lu W."/>
            <person name="Hui Y."/>
            <person name="Liang J."/>
            <person name="Zhou Z."/>
            <person name="Hou R."/>
            <person name="Li X."/>
            <person name="Liu Y."/>
            <person name="Li H."/>
            <person name="Ning X."/>
            <person name="Lin Y."/>
            <person name="Zhao L."/>
            <person name="Xing Q."/>
            <person name="Dou J."/>
            <person name="Li Y."/>
            <person name="Mao J."/>
            <person name="Guo H."/>
            <person name="Dou H."/>
            <person name="Li T."/>
            <person name="Mu C."/>
            <person name="Jiang W."/>
            <person name="Fu Q."/>
            <person name="Fu X."/>
            <person name="Miao Y."/>
            <person name="Liu J."/>
            <person name="Yu Q."/>
            <person name="Li R."/>
            <person name="Liao H."/>
            <person name="Li X."/>
            <person name="Kong Y."/>
            <person name="Jiang Z."/>
            <person name="Chourrout D."/>
            <person name="Li R."/>
            <person name="Bao Z."/>
        </authorList>
    </citation>
    <scope>NUCLEOTIDE SEQUENCE [LARGE SCALE GENOMIC DNA]</scope>
    <source>
        <strain evidence="2 3">PY_sf001</strain>
    </source>
</reference>
<dbReference type="EMBL" id="NEDP02000216">
    <property type="protein sequence ID" value="OWF56339.1"/>
    <property type="molecule type" value="Genomic_DNA"/>
</dbReference>
<evidence type="ECO:0000313" key="2">
    <source>
        <dbReference type="EMBL" id="OWF56339.1"/>
    </source>
</evidence>
<dbReference type="Pfam" id="PF02101">
    <property type="entry name" value="Ocular_alb"/>
    <property type="match status" value="1"/>
</dbReference>
<dbReference type="PANTHER" id="PTHR15177:SF2">
    <property type="entry name" value="G-PROTEIN COUPLED RECEPTOR 143"/>
    <property type="match status" value="1"/>
</dbReference>
<feature type="transmembrane region" description="Helical" evidence="1">
    <location>
        <begin position="172"/>
        <end position="193"/>
    </location>
</feature>
<sequence>MASLHDSSFYCITEAELPPENRLLYTVVSLLSASLGIFGSSWQIITYAPETQAFMRRENSPEQQRRQSIQPNPVIVLFLALTNLTSCIGSVLRSVATYLVKPPAMNNTTDTTGCHAFVNATFVPCVSKAVKVAGGILEAFTDFSYVASALWTLSFAINIHSQLAGRHVPLKVFHLLTWSVASGSVIAGLAAVYSSTNGLSVCAGQLAIFGRYMSTYIPMALSLVMICVLYWKASISVSLSFTRLTATVGHEEQAIIQRLRIRFFWIVFFFALCWLPNLVDSFFHIDILSRKCMEQIGSSLFPLWIIEALLNPLQGLFNCFLYGRKCSCRPFVYNARTRRHYTQIPNTDTDRSFQGLLNNPPNMSSA</sequence>